<evidence type="ECO:0000313" key="1">
    <source>
        <dbReference type="EMBL" id="KAA8483737.1"/>
    </source>
</evidence>
<dbReference type="Pfam" id="PF14359">
    <property type="entry name" value="DUF4406"/>
    <property type="match status" value="1"/>
</dbReference>
<dbReference type="OrthoDB" id="1149194at2"/>
<protein>
    <submittedName>
        <fullName evidence="1">DUF4406 domain-containing protein</fullName>
    </submittedName>
</protein>
<accession>A0A5M9HFN6</accession>
<name>A0A5M9HFN6_9SPHI</name>
<reference evidence="1 2" key="1">
    <citation type="submission" date="2019-09" db="EMBL/GenBank/DDBJ databases">
        <title>Pararcticibacter amylolyticus gen. nov., sp. nov., isolated from a rottenly hemp rope, and reclassification of Pedobacter tournemirensis as Pararcticibacter tournemirensis comb. nov.</title>
        <authorList>
            <person name="Cai Y."/>
        </authorList>
    </citation>
    <scope>NUCLEOTIDE SEQUENCE [LARGE SCALE GENOMIC DNA]</scope>
    <source>
        <strain evidence="1 2">TF5-37.2-LB10</strain>
    </source>
</reference>
<dbReference type="EMBL" id="VWNE01000010">
    <property type="protein sequence ID" value="KAA8483737.1"/>
    <property type="molecule type" value="Genomic_DNA"/>
</dbReference>
<sequence length="111" mass="12620">MDKPILYIAGKVSGLPDLNKPKFEAATRELRARGFYVKNPHEVCHGRKPDDWIGCMRECIKVLMDCDVVILLDDYKDSIGATLEFTIASALQIRCVLYEAFINELNSKIEK</sequence>
<evidence type="ECO:0000313" key="2">
    <source>
        <dbReference type="Proteomes" id="UP000322918"/>
    </source>
</evidence>
<dbReference type="SUPFAM" id="SSF52309">
    <property type="entry name" value="N-(deoxy)ribosyltransferase-like"/>
    <property type="match status" value="1"/>
</dbReference>
<keyword evidence="2" id="KW-1185">Reference proteome</keyword>
<proteinExistence type="predicted"/>
<dbReference type="Proteomes" id="UP000322918">
    <property type="component" value="Unassembled WGS sequence"/>
</dbReference>
<dbReference type="Gene3D" id="3.40.50.450">
    <property type="match status" value="1"/>
</dbReference>
<dbReference type="AlphaFoldDB" id="A0A5M9HFN6"/>
<organism evidence="1 2">
    <name type="scientific">Arcticibacter tournemirensis</name>
    <dbReference type="NCBI Taxonomy" id="699437"/>
    <lineage>
        <taxon>Bacteria</taxon>
        <taxon>Pseudomonadati</taxon>
        <taxon>Bacteroidota</taxon>
        <taxon>Sphingobacteriia</taxon>
        <taxon>Sphingobacteriales</taxon>
        <taxon>Sphingobacteriaceae</taxon>
        <taxon>Arcticibacter</taxon>
    </lineage>
</organism>
<dbReference type="RefSeq" id="WP_141814546.1">
    <property type="nucleotide sequence ID" value="NZ_VFPL01000001.1"/>
</dbReference>
<comment type="caution">
    <text evidence="1">The sequence shown here is derived from an EMBL/GenBank/DDBJ whole genome shotgun (WGS) entry which is preliminary data.</text>
</comment>
<gene>
    <name evidence="1" type="ORF">F1649_07560</name>
</gene>
<dbReference type="InterPro" id="IPR025518">
    <property type="entry name" value="DUF4406"/>
</dbReference>